<accession>A0A0C2T4S7</accession>
<dbReference type="InParanoid" id="A0A0C2T4S7"/>
<dbReference type="AlphaFoldDB" id="A0A0C2T4S7"/>
<evidence type="ECO:0000256" key="1">
    <source>
        <dbReference type="SAM" id="MobiDB-lite"/>
    </source>
</evidence>
<dbReference type="Proteomes" id="UP000054549">
    <property type="component" value="Unassembled WGS sequence"/>
</dbReference>
<reference evidence="2 3" key="1">
    <citation type="submission" date="2014-04" db="EMBL/GenBank/DDBJ databases">
        <title>Evolutionary Origins and Diversification of the Mycorrhizal Mutualists.</title>
        <authorList>
            <consortium name="DOE Joint Genome Institute"/>
            <consortium name="Mycorrhizal Genomics Consortium"/>
            <person name="Kohler A."/>
            <person name="Kuo A."/>
            <person name="Nagy L.G."/>
            <person name="Floudas D."/>
            <person name="Copeland A."/>
            <person name="Barry K.W."/>
            <person name="Cichocki N."/>
            <person name="Veneault-Fourrey C."/>
            <person name="LaButti K."/>
            <person name="Lindquist E.A."/>
            <person name="Lipzen A."/>
            <person name="Lundell T."/>
            <person name="Morin E."/>
            <person name="Murat C."/>
            <person name="Riley R."/>
            <person name="Ohm R."/>
            <person name="Sun H."/>
            <person name="Tunlid A."/>
            <person name="Henrissat B."/>
            <person name="Grigoriev I.V."/>
            <person name="Hibbett D.S."/>
            <person name="Martin F."/>
        </authorList>
    </citation>
    <scope>NUCLEOTIDE SEQUENCE [LARGE SCALE GENOMIC DNA]</scope>
    <source>
        <strain evidence="2 3">Koide BX008</strain>
    </source>
</reference>
<keyword evidence="3" id="KW-1185">Reference proteome</keyword>
<protein>
    <submittedName>
        <fullName evidence="2">Uncharacterized protein</fullName>
    </submittedName>
</protein>
<name>A0A0C2T4S7_AMAMK</name>
<dbReference type="EMBL" id="KN818283">
    <property type="protein sequence ID" value="KIL61524.1"/>
    <property type="molecule type" value="Genomic_DNA"/>
</dbReference>
<sequence>MGSTSNPSLMNQRLFRVPFALAGASGCGCSMSGETELKLALRARAAYEDGIPGQDDLASKAKLPGVDEATMGEKSSLEPQTKPSAGPLMKRLREMVSTGFLSHGDGE</sequence>
<dbReference type="HOGENOM" id="CLU_2209364_0_0_1"/>
<evidence type="ECO:0000313" key="2">
    <source>
        <dbReference type="EMBL" id="KIL61524.1"/>
    </source>
</evidence>
<organism evidence="2 3">
    <name type="scientific">Amanita muscaria (strain Koide BX008)</name>
    <dbReference type="NCBI Taxonomy" id="946122"/>
    <lineage>
        <taxon>Eukaryota</taxon>
        <taxon>Fungi</taxon>
        <taxon>Dikarya</taxon>
        <taxon>Basidiomycota</taxon>
        <taxon>Agaricomycotina</taxon>
        <taxon>Agaricomycetes</taxon>
        <taxon>Agaricomycetidae</taxon>
        <taxon>Agaricales</taxon>
        <taxon>Pluteineae</taxon>
        <taxon>Amanitaceae</taxon>
        <taxon>Amanita</taxon>
    </lineage>
</organism>
<gene>
    <name evidence="2" type="ORF">M378DRAFT_166808</name>
</gene>
<proteinExistence type="predicted"/>
<feature type="region of interest" description="Disordered" evidence="1">
    <location>
        <begin position="68"/>
        <end position="88"/>
    </location>
</feature>
<evidence type="ECO:0000313" key="3">
    <source>
        <dbReference type="Proteomes" id="UP000054549"/>
    </source>
</evidence>